<feature type="compositionally biased region" description="Low complexity" evidence="1">
    <location>
        <begin position="479"/>
        <end position="498"/>
    </location>
</feature>
<keyword evidence="2" id="KW-0472">Membrane</keyword>
<sequence>MRDLTSRTRRPKDRPRAGALAPLQGVLPALGRCLPPGRFRLRWLFDGALAAVLGIGAVAAVVLSLWTLSPYPDTGADGALRVAADLWLLGHGTELVRPAAASGGAPVGLTPLLLAALSGWLLYRSARGSLEPDPLAGEPGAEPGEGPRAAFCLTVGYLLVAAAAVAYTLPGELRADPWSAAWHLPLFALACTLAAACATCGIPPAPAWARRLPGPATLRAAARAAVAGTGAYCAAGAALAALALACHARAAGDSFGRLGSGWSGWSGWCDLGGLALLVLALLPNAAVWAVAYALGPGFSLGVHGAVGPLDVRGEPALPDFPLLAALPEGTPGGAPAWVALALVPAAGVGVTAWRAGREAPAGRLPAAGTALLAACGAGAFLGALAALSGGPLGGAELAGFGPEGRSTALAVAAWTAALGAPLALLLRLLPTPRPRPLGALRARLRRPAPRLDPEAERWHTTAARHSRWAALKKSSGTLVPDFPDFPDVTDLTGPLGLPETGGAGEAGDLGPGGSRDPAGGPPHPGVPGQDPPPGR</sequence>
<name>A0A3A9ZEU8_9ACTN</name>
<reference evidence="3 4" key="1">
    <citation type="journal article" date="2014" name="Int. J. Syst. Evol. Microbiol.">
        <title>Streptomyces hoynatensis sp. nov., isolated from deep marine sediment.</title>
        <authorList>
            <person name="Veyisoglu A."/>
            <person name="Sahin N."/>
        </authorList>
    </citation>
    <scope>NUCLEOTIDE SEQUENCE [LARGE SCALE GENOMIC DNA]</scope>
    <source>
        <strain evidence="3 4">KCTC 29097</strain>
    </source>
</reference>
<keyword evidence="4" id="KW-1185">Reference proteome</keyword>
<feature type="transmembrane region" description="Helical" evidence="2">
    <location>
        <begin position="336"/>
        <end position="355"/>
    </location>
</feature>
<feature type="transmembrane region" description="Helical" evidence="2">
    <location>
        <begin position="103"/>
        <end position="123"/>
    </location>
</feature>
<feature type="transmembrane region" description="Helical" evidence="2">
    <location>
        <begin position="265"/>
        <end position="282"/>
    </location>
</feature>
<evidence type="ECO:0000256" key="1">
    <source>
        <dbReference type="SAM" id="MobiDB-lite"/>
    </source>
</evidence>
<dbReference type="RefSeq" id="WP_120674453.1">
    <property type="nucleotide sequence ID" value="NZ_RBAL01000001.1"/>
</dbReference>
<proteinExistence type="predicted"/>
<dbReference type="InterPro" id="IPR045931">
    <property type="entry name" value="DUF6350"/>
</dbReference>
<feature type="transmembrane region" description="Helical" evidence="2">
    <location>
        <begin position="289"/>
        <end position="309"/>
    </location>
</feature>
<comment type="caution">
    <text evidence="3">The sequence shown here is derived from an EMBL/GenBank/DDBJ whole genome shotgun (WGS) entry which is preliminary data.</text>
</comment>
<feature type="compositionally biased region" description="Pro residues" evidence="1">
    <location>
        <begin position="519"/>
        <end position="535"/>
    </location>
</feature>
<feature type="transmembrane region" description="Helical" evidence="2">
    <location>
        <begin position="367"/>
        <end position="387"/>
    </location>
</feature>
<dbReference type="EMBL" id="RBAL01000001">
    <property type="protein sequence ID" value="RKN46858.1"/>
    <property type="molecule type" value="Genomic_DNA"/>
</dbReference>
<feature type="transmembrane region" description="Helical" evidence="2">
    <location>
        <begin position="407"/>
        <end position="426"/>
    </location>
</feature>
<keyword evidence="2" id="KW-1133">Transmembrane helix</keyword>
<dbReference type="AlphaFoldDB" id="A0A3A9ZEU8"/>
<evidence type="ECO:0000313" key="4">
    <source>
        <dbReference type="Proteomes" id="UP000272474"/>
    </source>
</evidence>
<feature type="transmembrane region" description="Helical" evidence="2">
    <location>
        <begin position="48"/>
        <end position="68"/>
    </location>
</feature>
<feature type="transmembrane region" description="Helical" evidence="2">
    <location>
        <begin position="224"/>
        <end position="245"/>
    </location>
</feature>
<accession>A0A3A9ZEU8</accession>
<dbReference type="Pfam" id="PF19877">
    <property type="entry name" value="DUF6350"/>
    <property type="match status" value="1"/>
</dbReference>
<feature type="transmembrane region" description="Helical" evidence="2">
    <location>
        <begin position="181"/>
        <end position="203"/>
    </location>
</feature>
<feature type="region of interest" description="Disordered" evidence="1">
    <location>
        <begin position="479"/>
        <end position="535"/>
    </location>
</feature>
<protein>
    <recommendedName>
        <fullName evidence="5">Integral membrane protein</fullName>
    </recommendedName>
</protein>
<feature type="compositionally biased region" description="Gly residues" evidence="1">
    <location>
        <begin position="499"/>
        <end position="513"/>
    </location>
</feature>
<dbReference type="OrthoDB" id="3742900at2"/>
<organism evidence="3 4">
    <name type="scientific">Streptomyces hoynatensis</name>
    <dbReference type="NCBI Taxonomy" id="1141874"/>
    <lineage>
        <taxon>Bacteria</taxon>
        <taxon>Bacillati</taxon>
        <taxon>Actinomycetota</taxon>
        <taxon>Actinomycetes</taxon>
        <taxon>Kitasatosporales</taxon>
        <taxon>Streptomycetaceae</taxon>
        <taxon>Streptomyces</taxon>
    </lineage>
</organism>
<gene>
    <name evidence="3" type="ORF">D7294_01180</name>
</gene>
<keyword evidence="2" id="KW-0812">Transmembrane</keyword>
<evidence type="ECO:0008006" key="5">
    <source>
        <dbReference type="Google" id="ProtNLM"/>
    </source>
</evidence>
<evidence type="ECO:0000313" key="3">
    <source>
        <dbReference type="EMBL" id="RKN46858.1"/>
    </source>
</evidence>
<evidence type="ECO:0000256" key="2">
    <source>
        <dbReference type="SAM" id="Phobius"/>
    </source>
</evidence>
<dbReference type="Proteomes" id="UP000272474">
    <property type="component" value="Unassembled WGS sequence"/>
</dbReference>
<feature type="transmembrane region" description="Helical" evidence="2">
    <location>
        <begin position="149"/>
        <end position="169"/>
    </location>
</feature>